<evidence type="ECO:0000313" key="2">
    <source>
        <dbReference type="Proteomes" id="UP000252224"/>
    </source>
</evidence>
<gene>
    <name evidence="1" type="ORF">phCDa_53</name>
</gene>
<name>A0A2Z5H9W0_9CAUD</name>
<accession>A0A2Z5H9W0</accession>
<dbReference type="Proteomes" id="UP000252224">
    <property type="component" value="Segment"/>
</dbReference>
<keyword evidence="2" id="KW-1185">Reference proteome</keyword>
<sequence length="92" mass="10831">MGWLFYKGEFIKEVVSPVMTQGDINGKVPATWPQEWGRDAIVVTEQDSGYMLHWVGITYHIIGGELQFISLYPTFDRHKWRDLINLWFMLKP</sequence>
<dbReference type="EMBL" id="MH382836">
    <property type="protein sequence ID" value="AXC36497.1"/>
    <property type="molecule type" value="Genomic_DNA"/>
</dbReference>
<proteinExistence type="predicted"/>
<organism evidence="1 2">
    <name type="scientific">Pseudomonas phage phCDa</name>
    <dbReference type="NCBI Taxonomy" id="2268587"/>
    <lineage>
        <taxon>Viruses</taxon>
        <taxon>Duplodnaviria</taxon>
        <taxon>Heunggongvirae</taxon>
        <taxon>Uroviricota</taxon>
        <taxon>Caudoviricetes</taxon>
        <taxon>Schitoviridae</taxon>
        <taxon>Shizishanvirus</taxon>
        <taxon>Shizishanvirus phCDa</taxon>
    </lineage>
</organism>
<reference evidence="1 2" key="1">
    <citation type="submission" date="2018-05" db="EMBL/GenBank/DDBJ databases">
        <title>Genomic characterization of a novel Pseudomonas phage phCDa.</title>
        <authorList>
            <person name="Chen C."/>
            <person name="Lu D."/>
            <person name="Wang J."/>
            <person name="Fu R."/>
        </authorList>
    </citation>
    <scope>NUCLEOTIDE SEQUENCE [LARGE SCALE GENOMIC DNA]</scope>
</reference>
<evidence type="ECO:0000313" key="1">
    <source>
        <dbReference type="EMBL" id="AXC36497.1"/>
    </source>
</evidence>
<protein>
    <submittedName>
        <fullName evidence="1">Uncharacterized protein</fullName>
    </submittedName>
</protein>